<evidence type="ECO:0000313" key="2">
    <source>
        <dbReference type="Proteomes" id="UP000214688"/>
    </source>
</evidence>
<proteinExistence type="predicted"/>
<dbReference type="Proteomes" id="UP000214688">
    <property type="component" value="Chromosome"/>
</dbReference>
<dbReference type="SUPFAM" id="SSF53335">
    <property type="entry name" value="S-adenosyl-L-methionine-dependent methyltransferases"/>
    <property type="match status" value="1"/>
</dbReference>
<evidence type="ECO:0000313" key="1">
    <source>
        <dbReference type="EMBL" id="ASS76408.1"/>
    </source>
</evidence>
<dbReference type="PANTHER" id="PTHR35276">
    <property type="entry name" value="S-ADENOSYL-L-METHIONINE-DEPENDENT METHYLTRANSFERASES SUPERFAMILY PROTEIN"/>
    <property type="match status" value="1"/>
</dbReference>
<dbReference type="InterPro" id="IPR029063">
    <property type="entry name" value="SAM-dependent_MTases_sf"/>
</dbReference>
<dbReference type="OrthoDB" id="9792989at2"/>
<reference evidence="1 2" key="1">
    <citation type="journal article" date="2015" name="Int. J. Syst. Evol. Microbiol.">
        <title>Tumebacillus algifaecis sp. nov., isolated from decomposing algal scum.</title>
        <authorList>
            <person name="Wu Y.F."/>
            <person name="Zhang B."/>
            <person name="Xing P."/>
            <person name="Wu Q.L."/>
            <person name="Liu S.J."/>
        </authorList>
    </citation>
    <scope>NUCLEOTIDE SEQUENCE [LARGE SCALE GENOMIC DNA]</scope>
    <source>
        <strain evidence="1 2">THMBR28</strain>
    </source>
</reference>
<keyword evidence="1" id="KW-0489">Methyltransferase</keyword>
<accession>A0A223D478</accession>
<keyword evidence="1" id="KW-0808">Transferase</keyword>
<dbReference type="Pfam" id="PF06962">
    <property type="entry name" value="rRNA_methylase"/>
    <property type="match status" value="1"/>
</dbReference>
<organism evidence="1 2">
    <name type="scientific">Tumebacillus algifaecis</name>
    <dbReference type="NCBI Taxonomy" id="1214604"/>
    <lineage>
        <taxon>Bacteria</taxon>
        <taxon>Bacillati</taxon>
        <taxon>Bacillota</taxon>
        <taxon>Bacilli</taxon>
        <taxon>Bacillales</taxon>
        <taxon>Alicyclobacillaceae</taxon>
        <taxon>Tumebacillus</taxon>
    </lineage>
</organism>
<dbReference type="InterPro" id="IPR010719">
    <property type="entry name" value="MnmM_MeTrfase"/>
</dbReference>
<dbReference type="RefSeq" id="WP_094237641.1">
    <property type="nucleotide sequence ID" value="NZ_CP022657.1"/>
</dbReference>
<keyword evidence="2" id="KW-1185">Reference proteome</keyword>
<dbReference type="EMBL" id="CP022657">
    <property type="protein sequence ID" value="ASS76408.1"/>
    <property type="molecule type" value="Genomic_DNA"/>
</dbReference>
<dbReference type="KEGG" id="tab:CIG75_16565"/>
<sequence>MVIRPMLRFVKELLTDVLKPGDVAIDATVGKGSDTLFLAETVGATGRVIGFDVQEAALRRAWDRLTDAGVCERVELHLVSHAQMQDVVPSAWHGRVQAITFNLGYLPGGDPAVVTTTESTLTALQAGLNILSVGGVMTVMLYSGHDAGKAETQAVLAWAQAVDVSQAHVLQYRFLNQQNDPPILLALEKRAQ</sequence>
<protein>
    <submittedName>
        <fullName evidence="1">16S rRNA (Cytosine(1402)-N(4))-methyltransferase</fullName>
    </submittedName>
</protein>
<gene>
    <name evidence="1" type="primary">mraW</name>
    <name evidence="1" type="ORF">CIG75_16565</name>
</gene>
<dbReference type="AlphaFoldDB" id="A0A223D478"/>
<dbReference type="GO" id="GO:0008168">
    <property type="term" value="F:methyltransferase activity"/>
    <property type="evidence" value="ECO:0007669"/>
    <property type="project" value="UniProtKB-KW"/>
</dbReference>
<dbReference type="GO" id="GO:0032259">
    <property type="term" value="P:methylation"/>
    <property type="evidence" value="ECO:0007669"/>
    <property type="project" value="UniProtKB-KW"/>
</dbReference>
<dbReference type="Gene3D" id="3.40.50.150">
    <property type="entry name" value="Vaccinia Virus protein VP39"/>
    <property type="match status" value="1"/>
</dbReference>
<dbReference type="PANTHER" id="PTHR35276:SF1">
    <property type="entry name" value="TRNA (MNM(5)S(2)U34)-METHYLTRANSFERASE, CHLOROPLASTIC"/>
    <property type="match status" value="1"/>
</dbReference>
<name>A0A223D478_9BACL</name>